<keyword evidence="3" id="KW-1185">Reference proteome</keyword>
<dbReference type="NCBIfam" id="TIGR03177">
    <property type="entry name" value="pilus_cpaB"/>
    <property type="match status" value="1"/>
</dbReference>
<gene>
    <name evidence="2" type="primary">cpaB</name>
    <name evidence="2" type="ORF">IE331_05920</name>
</gene>
<evidence type="ECO:0000313" key="3">
    <source>
        <dbReference type="Proteomes" id="UP000616839"/>
    </source>
</evidence>
<dbReference type="Pfam" id="PF16976">
    <property type="entry name" value="RcpC"/>
    <property type="match status" value="1"/>
</dbReference>
<evidence type="ECO:0000259" key="1">
    <source>
        <dbReference type="Pfam" id="PF16976"/>
    </source>
</evidence>
<protein>
    <submittedName>
        <fullName evidence="2">Flp pilus assembly protein CpaB</fullName>
    </submittedName>
</protein>
<dbReference type="EMBL" id="JACYXZ010000001">
    <property type="protein sequence ID" value="MBD8869156.1"/>
    <property type="molecule type" value="Genomic_DNA"/>
</dbReference>
<dbReference type="InterPro" id="IPR031571">
    <property type="entry name" value="RcpC_dom"/>
</dbReference>
<accession>A0A927K7C6</accession>
<proteinExistence type="predicted"/>
<evidence type="ECO:0000313" key="2">
    <source>
        <dbReference type="EMBL" id="MBD8869156.1"/>
    </source>
</evidence>
<dbReference type="Proteomes" id="UP000616839">
    <property type="component" value="Unassembled WGS sequence"/>
</dbReference>
<organism evidence="2 3">
    <name type="scientific">Nocardioides donggukensis</name>
    <dbReference type="NCBI Taxonomy" id="2774019"/>
    <lineage>
        <taxon>Bacteria</taxon>
        <taxon>Bacillati</taxon>
        <taxon>Actinomycetota</taxon>
        <taxon>Actinomycetes</taxon>
        <taxon>Propionibacteriales</taxon>
        <taxon>Nocardioidaceae</taxon>
        <taxon>Nocardioides</taxon>
    </lineage>
</organism>
<feature type="domain" description="Flp pilus assembly protein RcpC/CpaB" evidence="1">
    <location>
        <begin position="117"/>
        <end position="225"/>
    </location>
</feature>
<dbReference type="RefSeq" id="WP_192141373.1">
    <property type="nucleotide sequence ID" value="NZ_JACYXZ010000001.1"/>
</dbReference>
<reference evidence="2" key="1">
    <citation type="submission" date="2020-09" db="EMBL/GenBank/DDBJ databases">
        <title>Nocardioides sp. strain MJB4 16S ribosomal RNA gene Genome sequencing and assembly.</title>
        <authorList>
            <person name="Kim I."/>
        </authorList>
    </citation>
    <scope>NUCLEOTIDE SEQUENCE</scope>
    <source>
        <strain evidence="2">MJB4</strain>
    </source>
</reference>
<dbReference type="CDD" id="cd11614">
    <property type="entry name" value="SAF_CpaB_FlgA_like"/>
    <property type="match status" value="1"/>
</dbReference>
<dbReference type="AlphaFoldDB" id="A0A927K7C6"/>
<comment type="caution">
    <text evidence="2">The sequence shown here is derived from an EMBL/GenBank/DDBJ whole genome shotgun (WGS) entry which is preliminary data.</text>
</comment>
<sequence length="245" mass="25816">MDRRKILLVVAALIAALGTMLVFLYVQGADTRAKENVASVEVLKAVQPIQLGEAFDDAAAAGKFQLEEVPKDQKLDGAQTNLSALSGQVATTQILPNEQIVADRWAGSADPVSGVLAIPDGLMAVSVNLTDPARVAGFVNPGSEVSILLSASNPATQTGYARTLLQRVFVLGVGQTSTITSTKVTEEGEETTEQLPATLMTLAVDQEQAERIAYAANNGELSFGLLTEKSKVDKTPGITFANLFK</sequence>
<dbReference type="InterPro" id="IPR017592">
    <property type="entry name" value="Pilus_assmbl_Flp-typ_CpaB"/>
</dbReference>
<name>A0A927K7C6_9ACTN</name>